<accession>A0A327ZAH9</accession>
<dbReference type="AlphaFoldDB" id="A0A327ZAH9"/>
<keyword evidence="1" id="KW-0732">Signal</keyword>
<dbReference type="RefSeq" id="WP_111653212.1">
    <property type="nucleotide sequence ID" value="NZ_JACHWI010000006.1"/>
</dbReference>
<comment type="caution">
    <text evidence="2">The sequence shown here is derived from an EMBL/GenBank/DDBJ whole genome shotgun (WGS) entry which is preliminary data.</text>
</comment>
<organism evidence="2 3">
    <name type="scientific">Actinoplanes lutulentus</name>
    <dbReference type="NCBI Taxonomy" id="1287878"/>
    <lineage>
        <taxon>Bacteria</taxon>
        <taxon>Bacillati</taxon>
        <taxon>Actinomycetota</taxon>
        <taxon>Actinomycetes</taxon>
        <taxon>Micromonosporales</taxon>
        <taxon>Micromonosporaceae</taxon>
        <taxon>Actinoplanes</taxon>
    </lineage>
</organism>
<dbReference type="Gene3D" id="3.40.190.10">
    <property type="entry name" value="Periplasmic binding protein-like II"/>
    <property type="match status" value="2"/>
</dbReference>
<protein>
    <submittedName>
        <fullName evidence="2">NitT/TauT family transport system substrate-binding protein</fullName>
    </submittedName>
</protein>
<dbReference type="PANTHER" id="PTHR30024">
    <property type="entry name" value="ALIPHATIC SULFONATES-BINDING PROTEIN-RELATED"/>
    <property type="match status" value="1"/>
</dbReference>
<dbReference type="OrthoDB" id="9806288at2"/>
<dbReference type="PROSITE" id="PS51257">
    <property type="entry name" value="PROKAR_LIPOPROTEIN"/>
    <property type="match status" value="1"/>
</dbReference>
<dbReference type="EMBL" id="QLMJ01000019">
    <property type="protein sequence ID" value="RAK28759.1"/>
    <property type="molecule type" value="Genomic_DNA"/>
</dbReference>
<evidence type="ECO:0000313" key="3">
    <source>
        <dbReference type="Proteomes" id="UP000249341"/>
    </source>
</evidence>
<sequence>MLTWRTKRIATRRARRAWLAGLAAATLVVAGCGGGEDNGSDGSSGDGIAVTIRSTGPTFTDLITLVIIAQDYFTEVGLDADFEFILASNAATATQGLIAGEMDVASGGAGSLYNAYAEGRTELVSLGTANPAVTFGLAINNETAAQFAAKGVTPDSPVDQRVKALAGTSLASSPEGSTGQKYLRIMLTEHGVDPDRDVTLVPNADNAAQLAAAREKRVNGFANSFPNVNLPGADGWGVLWLNWAVDLPSILPLASHEYYTTRSWLEKNPEAAKRLMKALWLAYADLQNPTDELRDKIKALEGFQGLNPEGFDAGWELSLGAYKDGTPLTTQEMFDNQKDLVNYGREKPITFGFGDLYDLAPVTAAQP</sequence>
<gene>
    <name evidence="2" type="ORF">B0I29_11996</name>
</gene>
<dbReference type="Pfam" id="PF13379">
    <property type="entry name" value="NMT1_2"/>
    <property type="match status" value="1"/>
</dbReference>
<dbReference type="SUPFAM" id="SSF53850">
    <property type="entry name" value="Periplasmic binding protein-like II"/>
    <property type="match status" value="1"/>
</dbReference>
<proteinExistence type="predicted"/>
<feature type="signal peptide" evidence="1">
    <location>
        <begin position="1"/>
        <end position="30"/>
    </location>
</feature>
<evidence type="ECO:0000256" key="1">
    <source>
        <dbReference type="SAM" id="SignalP"/>
    </source>
</evidence>
<name>A0A327ZAH9_9ACTN</name>
<reference evidence="2 3" key="1">
    <citation type="submission" date="2018-06" db="EMBL/GenBank/DDBJ databases">
        <title>Genomic Encyclopedia of Type Strains, Phase III (KMG-III): the genomes of soil and plant-associated and newly described type strains.</title>
        <authorList>
            <person name="Whitman W."/>
        </authorList>
    </citation>
    <scope>NUCLEOTIDE SEQUENCE [LARGE SCALE GENOMIC DNA]</scope>
    <source>
        <strain evidence="2 3">CGMCC 4.7090</strain>
    </source>
</reference>
<evidence type="ECO:0000313" key="2">
    <source>
        <dbReference type="EMBL" id="RAK28759.1"/>
    </source>
</evidence>
<keyword evidence="3" id="KW-1185">Reference proteome</keyword>
<dbReference type="Proteomes" id="UP000249341">
    <property type="component" value="Unassembled WGS sequence"/>
</dbReference>
<feature type="chain" id="PRO_5038808685" evidence="1">
    <location>
        <begin position="31"/>
        <end position="367"/>
    </location>
</feature>